<dbReference type="PRINTS" id="PR00080">
    <property type="entry name" value="SDRFAMILY"/>
</dbReference>
<gene>
    <name evidence="4" type="ORF">GCM10007094_20100</name>
</gene>
<sequence length="244" mass="26067">MTTAKTAIVTGATSGIGEAISRSLIAKGYNVMMAARRADRLESLAQELGPNADFAVTDITKRSDVISLADQAKEKFGQIDAFINNAGIMPLSFFKSRKVEEWDRMIDVNLKGTLYGIDAVLPDMLDRQDGHIINVASIAGLQTAPGFGVYSATKFGVRALSESLRQEVAAQNVRVTLISPGTVQTELFGTITDNEILELIQAGLPYEPMKPQTIADAVLYALSQPGSACVGEIVVRPTGQGTMS</sequence>
<evidence type="ECO:0000313" key="4">
    <source>
        <dbReference type="EMBL" id="GHB31484.1"/>
    </source>
</evidence>
<dbReference type="InterPro" id="IPR020904">
    <property type="entry name" value="Sc_DH/Rdtase_CS"/>
</dbReference>
<reference evidence="5" key="1">
    <citation type="journal article" date="2019" name="Int. J. Syst. Evol. Microbiol.">
        <title>The Global Catalogue of Microorganisms (GCM) 10K type strain sequencing project: providing services to taxonomists for standard genome sequencing and annotation.</title>
        <authorList>
            <consortium name="The Broad Institute Genomics Platform"/>
            <consortium name="The Broad Institute Genome Sequencing Center for Infectious Disease"/>
            <person name="Wu L."/>
            <person name="Ma J."/>
        </authorList>
    </citation>
    <scope>NUCLEOTIDE SEQUENCE [LARGE SCALE GENOMIC DNA]</scope>
    <source>
        <strain evidence="5">KCTC 12861</strain>
    </source>
</reference>
<dbReference type="PROSITE" id="PS00061">
    <property type="entry name" value="ADH_SHORT"/>
    <property type="match status" value="1"/>
</dbReference>
<evidence type="ECO:0000256" key="2">
    <source>
        <dbReference type="ARBA" id="ARBA00023002"/>
    </source>
</evidence>
<dbReference type="Pfam" id="PF00106">
    <property type="entry name" value="adh_short"/>
    <property type="match status" value="1"/>
</dbReference>
<dbReference type="PANTHER" id="PTHR43115:SF4">
    <property type="entry name" value="DEHYDROGENASE_REDUCTASE SDR FAMILY MEMBER 11"/>
    <property type="match status" value="1"/>
</dbReference>
<dbReference type="PRINTS" id="PR00081">
    <property type="entry name" value="GDHRDH"/>
</dbReference>
<proteinExistence type="inferred from homology"/>
<organism evidence="4 5">
    <name type="scientific">Pseudovibrio japonicus</name>
    <dbReference type="NCBI Taxonomy" id="366534"/>
    <lineage>
        <taxon>Bacteria</taxon>
        <taxon>Pseudomonadati</taxon>
        <taxon>Pseudomonadota</taxon>
        <taxon>Alphaproteobacteria</taxon>
        <taxon>Hyphomicrobiales</taxon>
        <taxon>Stappiaceae</taxon>
        <taxon>Pseudovibrio</taxon>
    </lineage>
</organism>
<evidence type="ECO:0000256" key="1">
    <source>
        <dbReference type="ARBA" id="ARBA00006484"/>
    </source>
</evidence>
<comment type="similarity">
    <text evidence="1 3">Belongs to the short-chain dehydrogenases/reductases (SDR) family.</text>
</comment>
<accession>A0ABQ3EBV8</accession>
<dbReference type="RefSeq" id="WP_189436637.1">
    <property type="nucleotide sequence ID" value="NZ_BMXE01000003.1"/>
</dbReference>
<dbReference type="InterPro" id="IPR036291">
    <property type="entry name" value="NAD(P)-bd_dom_sf"/>
</dbReference>
<dbReference type="Proteomes" id="UP000637980">
    <property type="component" value="Unassembled WGS sequence"/>
</dbReference>
<evidence type="ECO:0000313" key="5">
    <source>
        <dbReference type="Proteomes" id="UP000637980"/>
    </source>
</evidence>
<dbReference type="Gene3D" id="3.40.50.720">
    <property type="entry name" value="NAD(P)-binding Rossmann-like Domain"/>
    <property type="match status" value="1"/>
</dbReference>
<evidence type="ECO:0000256" key="3">
    <source>
        <dbReference type="RuleBase" id="RU000363"/>
    </source>
</evidence>
<keyword evidence="5" id="KW-1185">Reference proteome</keyword>
<name>A0ABQ3EBV8_9HYPH</name>
<protein>
    <submittedName>
        <fullName evidence="4">Oxidoreductase</fullName>
    </submittedName>
</protein>
<dbReference type="SUPFAM" id="SSF51735">
    <property type="entry name" value="NAD(P)-binding Rossmann-fold domains"/>
    <property type="match status" value="1"/>
</dbReference>
<dbReference type="PANTHER" id="PTHR43115">
    <property type="entry name" value="DEHYDROGENASE/REDUCTASE SDR FAMILY MEMBER 11"/>
    <property type="match status" value="1"/>
</dbReference>
<dbReference type="EMBL" id="BMXE01000003">
    <property type="protein sequence ID" value="GHB31484.1"/>
    <property type="molecule type" value="Genomic_DNA"/>
</dbReference>
<comment type="caution">
    <text evidence="4">The sequence shown here is derived from an EMBL/GenBank/DDBJ whole genome shotgun (WGS) entry which is preliminary data.</text>
</comment>
<keyword evidence="2" id="KW-0560">Oxidoreductase</keyword>
<dbReference type="InterPro" id="IPR002347">
    <property type="entry name" value="SDR_fam"/>
</dbReference>